<dbReference type="Gene3D" id="3.30.70.920">
    <property type="match status" value="1"/>
</dbReference>
<dbReference type="SUPFAM" id="SSF54909">
    <property type="entry name" value="Dimeric alpha+beta barrel"/>
    <property type="match status" value="1"/>
</dbReference>
<organism evidence="2 3">
    <name type="scientific">Brevibacterium linens ATCC 9172</name>
    <dbReference type="NCBI Taxonomy" id="1255617"/>
    <lineage>
        <taxon>Bacteria</taxon>
        <taxon>Bacillati</taxon>
        <taxon>Actinomycetota</taxon>
        <taxon>Actinomycetes</taxon>
        <taxon>Micrococcales</taxon>
        <taxon>Brevibacteriaceae</taxon>
        <taxon>Brevibacterium</taxon>
    </lineage>
</organism>
<dbReference type="EMBL" id="FXYY01000019">
    <property type="protein sequence ID" value="SMX93397.1"/>
    <property type="molecule type" value="Genomic_DNA"/>
</dbReference>
<dbReference type="InterPro" id="IPR011008">
    <property type="entry name" value="Dimeric_a/b-barrel"/>
</dbReference>
<feature type="domain" description="Transcription regulator AsnC/Lrp ligand binding" evidence="1">
    <location>
        <begin position="40"/>
        <end position="83"/>
    </location>
</feature>
<proteinExistence type="predicted"/>
<reference evidence="2 3" key="1">
    <citation type="submission" date="2017-03" db="EMBL/GenBank/DDBJ databases">
        <authorList>
            <person name="Afonso C.L."/>
            <person name="Miller P.J."/>
            <person name="Scott M.A."/>
            <person name="Spackman E."/>
            <person name="Goraichik I."/>
            <person name="Dimitrov K.M."/>
            <person name="Suarez D.L."/>
            <person name="Swayne D.E."/>
        </authorList>
    </citation>
    <scope>NUCLEOTIDE SEQUENCE [LARGE SCALE GENOMIC DNA]</scope>
    <source>
        <strain evidence="2 3">ATCC 9172</strain>
    </source>
</reference>
<dbReference type="AlphaFoldDB" id="A0A2H1K0T0"/>
<evidence type="ECO:0000259" key="1">
    <source>
        <dbReference type="Pfam" id="PF01037"/>
    </source>
</evidence>
<sequence length="94" mass="10129">MTSAVKKSIPAPRIASLKSKSRLCSGAVPPSAVPLPTVPLVAGEWDFVLILLVQDMAEYTELTRQLFFGDDNIRRFSTQVVMDAAKVGLTVPLG</sequence>
<gene>
    <name evidence="2" type="ORF">BLIN9172_02710</name>
</gene>
<evidence type="ECO:0000313" key="2">
    <source>
        <dbReference type="EMBL" id="SMX93397.1"/>
    </source>
</evidence>
<evidence type="ECO:0000313" key="3">
    <source>
        <dbReference type="Proteomes" id="UP000234641"/>
    </source>
</evidence>
<protein>
    <submittedName>
        <fullName evidence="2">AsnC family protein</fullName>
    </submittedName>
</protein>
<dbReference type="Proteomes" id="UP000234641">
    <property type="component" value="Unassembled WGS sequence"/>
</dbReference>
<dbReference type="InterPro" id="IPR019887">
    <property type="entry name" value="Tscrpt_reg_AsnC/Lrp_C"/>
</dbReference>
<accession>A0A2H1K0T0</accession>
<name>A0A2H1K0T0_BRELN</name>
<dbReference type="Pfam" id="PF01037">
    <property type="entry name" value="AsnC_trans_reg"/>
    <property type="match status" value="1"/>
</dbReference>